<sequence>MANIKIKEGDMEISIPENEKLSDKIPFFNPVMKFNRDFTIGIAKIFNVRRFLDGLSACGALSIRMKKEIENIEVNANEINSETIKFLRQNKEDNNVELVIHNKDLNLLLNEDGNFDFIDIDPFGSPVPFLSNVLSNARHNAIIGITATDLGTLCGRFKDASVRRYGTFSGKTDFDKEFGLRNLIGYVARESAKYEVGIEILFSYYFMHYFKVYFRVKRSRSRADETLKNLNFLLYCDKCMGRKYFDIDDADIIGNFCECGNKFKILGQMWRGKFADEYVCDLLSKEVKDKTEQKILTLVKEEQNILVPYYNIHKFCKIEHIRIKGTEELIKIADESGLRATRTHFDGRGLRFSGNVKELRKILK</sequence>
<dbReference type="GO" id="GO:0160104">
    <property type="term" value="F:tRNA (guanine(26)-N2)-dimethyltransferase activity"/>
    <property type="evidence" value="ECO:0007669"/>
    <property type="project" value="UniProtKB-EC"/>
</dbReference>
<dbReference type="SUPFAM" id="SSF53335">
    <property type="entry name" value="S-adenosyl-L-methionine-dependent methyltransferases"/>
    <property type="match status" value="1"/>
</dbReference>
<evidence type="ECO:0000256" key="7">
    <source>
        <dbReference type="ARBA" id="ARBA00039099"/>
    </source>
</evidence>
<dbReference type="InterPro" id="IPR042296">
    <property type="entry name" value="tRNA_met_Trm1_C"/>
</dbReference>
<evidence type="ECO:0000256" key="4">
    <source>
        <dbReference type="ARBA" id="ARBA00022691"/>
    </source>
</evidence>
<dbReference type="InterPro" id="IPR029063">
    <property type="entry name" value="SAM-dependent_MTases_sf"/>
</dbReference>
<evidence type="ECO:0000256" key="5">
    <source>
        <dbReference type="ARBA" id="ARBA00022694"/>
    </source>
</evidence>
<accession>A0A098E9C3</accession>
<dbReference type="CDD" id="cd02440">
    <property type="entry name" value="AdoMet_MTases"/>
    <property type="match status" value="1"/>
</dbReference>
<keyword evidence="1" id="KW-0820">tRNA-binding</keyword>
<keyword evidence="4" id="KW-0949">S-adenosyl-L-methionine</keyword>
<name>A0A098E9C3_9ZZZZ</name>
<gene>
    <name evidence="8" type="ORF">MSIBF_A1960010</name>
</gene>
<protein>
    <recommendedName>
        <fullName evidence="7">tRNA (guanine(26)-N(2))-dimethyltransferase</fullName>
        <ecNumber evidence="7">2.1.1.216</ecNumber>
    </recommendedName>
</protein>
<dbReference type="InterPro" id="IPR002905">
    <property type="entry name" value="Trm1"/>
</dbReference>
<dbReference type="PROSITE" id="PS51626">
    <property type="entry name" value="SAM_MT_TRM1"/>
    <property type="match status" value="1"/>
</dbReference>
<keyword evidence="3 8" id="KW-0808">Transferase</keyword>
<dbReference type="Pfam" id="PF02005">
    <property type="entry name" value="TRM"/>
    <property type="match status" value="1"/>
</dbReference>
<organism evidence="8">
    <name type="scientific">groundwater metagenome</name>
    <dbReference type="NCBI Taxonomy" id="717931"/>
    <lineage>
        <taxon>unclassified sequences</taxon>
        <taxon>metagenomes</taxon>
        <taxon>ecological metagenomes</taxon>
    </lineage>
</organism>
<evidence type="ECO:0000256" key="1">
    <source>
        <dbReference type="ARBA" id="ARBA00022555"/>
    </source>
</evidence>
<evidence type="ECO:0000256" key="3">
    <source>
        <dbReference type="ARBA" id="ARBA00022679"/>
    </source>
</evidence>
<evidence type="ECO:0000313" key="8">
    <source>
        <dbReference type="EMBL" id="CEG12121.1"/>
    </source>
</evidence>
<dbReference type="EMBL" id="CCXY01000108">
    <property type="protein sequence ID" value="CEG12121.1"/>
    <property type="molecule type" value="Genomic_DNA"/>
</dbReference>
<evidence type="ECO:0000256" key="6">
    <source>
        <dbReference type="ARBA" id="ARBA00022884"/>
    </source>
</evidence>
<dbReference type="GO" id="GO:0002940">
    <property type="term" value="P:tRNA N2-guanine methylation"/>
    <property type="evidence" value="ECO:0007669"/>
    <property type="project" value="TreeGrafter"/>
</dbReference>
<dbReference type="EC" id="2.1.1.216" evidence="7"/>
<evidence type="ECO:0000256" key="2">
    <source>
        <dbReference type="ARBA" id="ARBA00022603"/>
    </source>
</evidence>
<keyword evidence="2 8" id="KW-0489">Methyltransferase</keyword>
<dbReference type="AlphaFoldDB" id="A0A098E9C3"/>
<dbReference type="PANTHER" id="PTHR10631:SF3">
    <property type="entry name" value="TRNA (GUANINE(26)-N(2))-DIMETHYLTRANSFERASE"/>
    <property type="match status" value="1"/>
</dbReference>
<dbReference type="Gene3D" id="3.40.50.150">
    <property type="entry name" value="Vaccinia Virus protein VP39"/>
    <property type="match status" value="1"/>
</dbReference>
<reference evidence="8" key="1">
    <citation type="submission" date="2014-09" db="EMBL/GenBank/DDBJ databases">
        <authorList>
            <person name="Probst J Alexander"/>
        </authorList>
    </citation>
    <scope>NUCLEOTIDE SEQUENCE</scope>
</reference>
<proteinExistence type="predicted"/>
<dbReference type="PANTHER" id="PTHR10631">
    <property type="entry name" value="N 2 ,N 2 -DIMETHYLGUANOSINE TRNA METHYLTRANSFERASE"/>
    <property type="match status" value="1"/>
</dbReference>
<dbReference type="Gene3D" id="3.30.56.70">
    <property type="entry name" value="N2,N2-dimethylguanosine tRNA methyltransferase, C-terminal domain"/>
    <property type="match status" value="1"/>
</dbReference>
<keyword evidence="6" id="KW-0694">RNA-binding</keyword>
<dbReference type="GO" id="GO:0000049">
    <property type="term" value="F:tRNA binding"/>
    <property type="evidence" value="ECO:0007669"/>
    <property type="project" value="UniProtKB-KW"/>
</dbReference>
<keyword evidence="5" id="KW-0819">tRNA processing</keyword>